<evidence type="ECO:0000313" key="3">
    <source>
        <dbReference type="Proteomes" id="UP000217790"/>
    </source>
</evidence>
<feature type="region of interest" description="Disordered" evidence="1">
    <location>
        <begin position="24"/>
        <end position="66"/>
    </location>
</feature>
<dbReference type="AlphaFoldDB" id="A0A2H3CUI5"/>
<name>A0A2H3CUI5_ARMGA</name>
<sequence length="106" mass="12465">MPQSRHCQVLENKDIRSYTDVEWKKWGPGHQGNNEDNNKLTHASDEEEEEPIDLKIDERDPKEGTGKTWHTLSWIWHTTPVNIEDGTDKNKEILRAEWCKSRARAK</sequence>
<gene>
    <name evidence="2" type="ORF">ARMGADRAFT_1035304</name>
</gene>
<proteinExistence type="predicted"/>
<reference evidence="3" key="1">
    <citation type="journal article" date="2017" name="Nat. Ecol. Evol.">
        <title>Genome expansion and lineage-specific genetic innovations in the forest pathogenic fungi Armillaria.</title>
        <authorList>
            <person name="Sipos G."/>
            <person name="Prasanna A.N."/>
            <person name="Walter M.C."/>
            <person name="O'Connor E."/>
            <person name="Balint B."/>
            <person name="Krizsan K."/>
            <person name="Kiss B."/>
            <person name="Hess J."/>
            <person name="Varga T."/>
            <person name="Slot J."/>
            <person name="Riley R."/>
            <person name="Boka B."/>
            <person name="Rigling D."/>
            <person name="Barry K."/>
            <person name="Lee J."/>
            <person name="Mihaltcheva S."/>
            <person name="LaButti K."/>
            <person name="Lipzen A."/>
            <person name="Waldron R."/>
            <person name="Moloney N.M."/>
            <person name="Sperisen C."/>
            <person name="Kredics L."/>
            <person name="Vagvoelgyi C."/>
            <person name="Patrignani A."/>
            <person name="Fitzpatrick D."/>
            <person name="Nagy I."/>
            <person name="Doyle S."/>
            <person name="Anderson J.B."/>
            <person name="Grigoriev I.V."/>
            <person name="Gueldener U."/>
            <person name="Muensterkoetter M."/>
            <person name="Nagy L.G."/>
        </authorList>
    </citation>
    <scope>NUCLEOTIDE SEQUENCE [LARGE SCALE GENOMIC DNA]</scope>
    <source>
        <strain evidence="3">Ar21-2</strain>
    </source>
</reference>
<dbReference type="STRING" id="47427.A0A2H3CUI5"/>
<dbReference type="EMBL" id="KZ293682">
    <property type="protein sequence ID" value="PBK86739.1"/>
    <property type="molecule type" value="Genomic_DNA"/>
</dbReference>
<keyword evidence="3" id="KW-1185">Reference proteome</keyword>
<organism evidence="2 3">
    <name type="scientific">Armillaria gallica</name>
    <name type="common">Bulbous honey fungus</name>
    <name type="synonym">Armillaria bulbosa</name>
    <dbReference type="NCBI Taxonomy" id="47427"/>
    <lineage>
        <taxon>Eukaryota</taxon>
        <taxon>Fungi</taxon>
        <taxon>Dikarya</taxon>
        <taxon>Basidiomycota</taxon>
        <taxon>Agaricomycotina</taxon>
        <taxon>Agaricomycetes</taxon>
        <taxon>Agaricomycetidae</taxon>
        <taxon>Agaricales</taxon>
        <taxon>Marasmiineae</taxon>
        <taxon>Physalacriaceae</taxon>
        <taxon>Armillaria</taxon>
    </lineage>
</organism>
<dbReference type="InParanoid" id="A0A2H3CUI5"/>
<evidence type="ECO:0000256" key="1">
    <source>
        <dbReference type="SAM" id="MobiDB-lite"/>
    </source>
</evidence>
<dbReference type="Proteomes" id="UP000217790">
    <property type="component" value="Unassembled WGS sequence"/>
</dbReference>
<dbReference type="OrthoDB" id="3232711at2759"/>
<protein>
    <submittedName>
        <fullName evidence="2">Uncharacterized protein</fullName>
    </submittedName>
</protein>
<accession>A0A2H3CUI5</accession>
<evidence type="ECO:0000313" key="2">
    <source>
        <dbReference type="EMBL" id="PBK86739.1"/>
    </source>
</evidence>
<feature type="compositionally biased region" description="Basic and acidic residues" evidence="1">
    <location>
        <begin position="52"/>
        <end position="65"/>
    </location>
</feature>